<organism evidence="1 2">
    <name type="scientific">Taxus chinensis</name>
    <name type="common">Chinese yew</name>
    <name type="synonym">Taxus wallichiana var. chinensis</name>
    <dbReference type="NCBI Taxonomy" id="29808"/>
    <lineage>
        <taxon>Eukaryota</taxon>
        <taxon>Viridiplantae</taxon>
        <taxon>Streptophyta</taxon>
        <taxon>Embryophyta</taxon>
        <taxon>Tracheophyta</taxon>
        <taxon>Spermatophyta</taxon>
        <taxon>Pinopsida</taxon>
        <taxon>Pinidae</taxon>
        <taxon>Conifers II</taxon>
        <taxon>Cupressales</taxon>
        <taxon>Taxaceae</taxon>
        <taxon>Taxus</taxon>
    </lineage>
</organism>
<keyword evidence="2" id="KW-1185">Reference proteome</keyword>
<evidence type="ECO:0000313" key="1">
    <source>
        <dbReference type="EMBL" id="KAH9292449.1"/>
    </source>
</evidence>
<comment type="caution">
    <text evidence="1">The sequence shown here is derived from an EMBL/GenBank/DDBJ whole genome shotgun (WGS) entry which is preliminary data.</text>
</comment>
<gene>
    <name evidence="1" type="ORF">KI387_042366</name>
</gene>
<name>A0AA38F546_TAXCH</name>
<dbReference type="Proteomes" id="UP000824469">
    <property type="component" value="Unassembled WGS sequence"/>
</dbReference>
<dbReference type="AlphaFoldDB" id="A0AA38F546"/>
<evidence type="ECO:0000313" key="2">
    <source>
        <dbReference type="Proteomes" id="UP000824469"/>
    </source>
</evidence>
<reference evidence="1 2" key="1">
    <citation type="journal article" date="2021" name="Nat. Plants">
        <title>The Taxus genome provides insights into paclitaxel biosynthesis.</title>
        <authorList>
            <person name="Xiong X."/>
            <person name="Gou J."/>
            <person name="Liao Q."/>
            <person name="Li Y."/>
            <person name="Zhou Q."/>
            <person name="Bi G."/>
            <person name="Li C."/>
            <person name="Du R."/>
            <person name="Wang X."/>
            <person name="Sun T."/>
            <person name="Guo L."/>
            <person name="Liang H."/>
            <person name="Lu P."/>
            <person name="Wu Y."/>
            <person name="Zhang Z."/>
            <person name="Ro D.K."/>
            <person name="Shang Y."/>
            <person name="Huang S."/>
            <person name="Yan J."/>
        </authorList>
    </citation>
    <scope>NUCLEOTIDE SEQUENCE [LARGE SCALE GENOMIC DNA]</scope>
    <source>
        <strain evidence="1">Ta-2019</strain>
    </source>
</reference>
<dbReference type="EMBL" id="JAHRHJ020003138">
    <property type="protein sequence ID" value="KAH9292449.1"/>
    <property type="molecule type" value="Genomic_DNA"/>
</dbReference>
<feature type="non-terminal residue" evidence="1">
    <location>
        <position position="163"/>
    </location>
</feature>
<protein>
    <submittedName>
        <fullName evidence="1">Uncharacterized protein</fullName>
    </submittedName>
</protein>
<accession>A0AA38F546</accession>
<sequence length="163" mass="18855">MEDDKEWEIHAELGMRTRILMEKQEDIIYEKCCDVHAEIVESNKNTSKVWEGSPEKNACSVERLMNFNSISPQSDARDGNSCCAKLCRVQFMLEDDKEWEGATKPRIRIRKLMEEQEDKDKEIYGKEERKGMPYSASSLIIQAGGLASYYPVYSSFPHMPISF</sequence>
<proteinExistence type="predicted"/>